<feature type="transmembrane region" description="Helical" evidence="1">
    <location>
        <begin position="158"/>
        <end position="175"/>
    </location>
</feature>
<dbReference type="InterPro" id="IPR045339">
    <property type="entry name" value="DUF6534"/>
</dbReference>
<feature type="domain" description="DUF6534" evidence="2">
    <location>
        <begin position="128"/>
        <end position="203"/>
    </location>
</feature>
<keyword evidence="1" id="KW-0472">Membrane</keyword>
<evidence type="ECO:0000259" key="2">
    <source>
        <dbReference type="Pfam" id="PF20152"/>
    </source>
</evidence>
<comment type="caution">
    <text evidence="3">The sequence shown here is derived from an EMBL/GenBank/DDBJ whole genome shotgun (WGS) entry which is preliminary data.</text>
</comment>
<evidence type="ECO:0000256" key="1">
    <source>
        <dbReference type="SAM" id="Phobius"/>
    </source>
</evidence>
<dbReference type="EMBL" id="JADNRY010000174">
    <property type="protein sequence ID" value="KAF9062366.1"/>
    <property type="molecule type" value="Genomic_DNA"/>
</dbReference>
<dbReference type="PANTHER" id="PTHR40465:SF1">
    <property type="entry name" value="DUF6534 DOMAIN-CONTAINING PROTEIN"/>
    <property type="match status" value="1"/>
</dbReference>
<organism evidence="3 4">
    <name type="scientific">Rhodocollybia butyracea</name>
    <dbReference type="NCBI Taxonomy" id="206335"/>
    <lineage>
        <taxon>Eukaryota</taxon>
        <taxon>Fungi</taxon>
        <taxon>Dikarya</taxon>
        <taxon>Basidiomycota</taxon>
        <taxon>Agaricomycotina</taxon>
        <taxon>Agaricomycetes</taxon>
        <taxon>Agaricomycetidae</taxon>
        <taxon>Agaricales</taxon>
        <taxon>Marasmiineae</taxon>
        <taxon>Omphalotaceae</taxon>
        <taxon>Rhodocollybia</taxon>
    </lineage>
</organism>
<feature type="transmembrane region" description="Helical" evidence="1">
    <location>
        <begin position="7"/>
        <end position="31"/>
    </location>
</feature>
<accession>A0A9P5PFE1</accession>
<evidence type="ECO:0000313" key="4">
    <source>
        <dbReference type="Proteomes" id="UP000772434"/>
    </source>
</evidence>
<reference evidence="3" key="1">
    <citation type="submission" date="2020-11" db="EMBL/GenBank/DDBJ databases">
        <authorList>
            <consortium name="DOE Joint Genome Institute"/>
            <person name="Ahrendt S."/>
            <person name="Riley R."/>
            <person name="Andreopoulos W."/>
            <person name="Labutti K."/>
            <person name="Pangilinan J."/>
            <person name="Ruiz-Duenas F.J."/>
            <person name="Barrasa J.M."/>
            <person name="Sanchez-Garcia M."/>
            <person name="Camarero S."/>
            <person name="Miyauchi S."/>
            <person name="Serrano A."/>
            <person name="Linde D."/>
            <person name="Babiker R."/>
            <person name="Drula E."/>
            <person name="Ayuso-Fernandez I."/>
            <person name="Pacheco R."/>
            <person name="Padilla G."/>
            <person name="Ferreira P."/>
            <person name="Barriuso J."/>
            <person name="Kellner H."/>
            <person name="Castanera R."/>
            <person name="Alfaro M."/>
            <person name="Ramirez L."/>
            <person name="Pisabarro A.G."/>
            <person name="Kuo A."/>
            <person name="Tritt A."/>
            <person name="Lipzen A."/>
            <person name="He G."/>
            <person name="Yan M."/>
            <person name="Ng V."/>
            <person name="Cullen D."/>
            <person name="Martin F."/>
            <person name="Rosso M.-N."/>
            <person name="Henrissat B."/>
            <person name="Hibbett D."/>
            <person name="Martinez A.T."/>
            <person name="Grigoriev I.V."/>
        </authorList>
    </citation>
    <scope>NUCLEOTIDE SEQUENCE</scope>
    <source>
        <strain evidence="3">AH 40177</strain>
    </source>
</reference>
<keyword evidence="4" id="KW-1185">Reference proteome</keyword>
<evidence type="ECO:0000313" key="3">
    <source>
        <dbReference type="EMBL" id="KAF9062366.1"/>
    </source>
</evidence>
<keyword evidence="1" id="KW-0812">Transmembrane</keyword>
<dbReference type="Pfam" id="PF20152">
    <property type="entry name" value="DUF6534"/>
    <property type="match status" value="1"/>
</dbReference>
<dbReference type="AlphaFoldDB" id="A0A9P5PFE1"/>
<feature type="transmembrane region" description="Helical" evidence="1">
    <location>
        <begin position="84"/>
        <end position="105"/>
    </location>
</feature>
<name>A0A9P5PFE1_9AGAR</name>
<dbReference type="PANTHER" id="PTHR40465">
    <property type="entry name" value="CHROMOSOME 1, WHOLE GENOME SHOTGUN SEQUENCE"/>
    <property type="match status" value="1"/>
</dbReference>
<keyword evidence="1" id="KW-1133">Transmembrane helix</keyword>
<proteinExistence type="predicted"/>
<feature type="transmembrane region" description="Helical" evidence="1">
    <location>
        <begin position="51"/>
        <end position="72"/>
    </location>
</feature>
<dbReference type="Proteomes" id="UP000772434">
    <property type="component" value="Unassembled WGS sequence"/>
</dbReference>
<gene>
    <name evidence="3" type="ORF">BDP27DRAFT_1336723</name>
</gene>
<dbReference type="OrthoDB" id="3206554at2759"/>
<feature type="transmembrane region" description="Helical" evidence="1">
    <location>
        <begin position="117"/>
        <end position="138"/>
    </location>
</feature>
<sequence>MSAKSTLGAIIIGFPLALVATFLVLDLLHSILLWNSAWEWFITEGSRDPDFIPTSLTVLVTGISTFVAHSVYSWRIFRFSGRNYWITIPIVVFATLRVVSTVYMIKTKSFVGFRREAGWVFTAGLSLSCAVDVLISGVMTVRITSEYRIYIILKQNRAQFSTIATIAACITWLTLPNLVFLALHFIIAKLYANSVLAMLNSRGSLRQAVKSTAFTHNAMDLEVISMGGTESRDRGAARSGKINFLSRSDSHPNMSMPVSVEVNVTKTMHNDIGYSSSFTDKSDPNSQELEYIS</sequence>
<protein>
    <recommendedName>
        <fullName evidence="2">DUF6534 domain-containing protein</fullName>
    </recommendedName>
</protein>